<keyword evidence="1" id="KW-0418">Kinase</keyword>
<keyword evidence="1" id="KW-0808">Transferase</keyword>
<name>A0A7K3VXX4_9ACTN</name>
<dbReference type="EMBL" id="JAAGWF010000007">
    <property type="protein sequence ID" value="NEK57499.1"/>
    <property type="molecule type" value="Genomic_DNA"/>
</dbReference>
<dbReference type="Gene3D" id="3.40.50.300">
    <property type="entry name" value="P-loop containing nucleotide triphosphate hydrolases"/>
    <property type="match status" value="1"/>
</dbReference>
<gene>
    <name evidence="1" type="ORF">GCU56_06390</name>
</gene>
<keyword evidence="2" id="KW-1185">Reference proteome</keyword>
<dbReference type="GO" id="GO:0016301">
    <property type="term" value="F:kinase activity"/>
    <property type="evidence" value="ECO:0007669"/>
    <property type="project" value="UniProtKB-KW"/>
</dbReference>
<dbReference type="SUPFAM" id="SSF52540">
    <property type="entry name" value="P-loop containing nucleoside triphosphate hydrolases"/>
    <property type="match status" value="1"/>
</dbReference>
<reference evidence="1 2" key="1">
    <citation type="submission" date="2020-02" db="EMBL/GenBank/DDBJ databases">
        <title>Geodermatophilus sabuli CPCC 205279 I12A-02694.</title>
        <authorList>
            <person name="Jiang Z."/>
        </authorList>
    </citation>
    <scope>NUCLEOTIDE SEQUENCE [LARGE SCALE GENOMIC DNA]</scope>
    <source>
        <strain evidence="1 2">I12A-02694</strain>
    </source>
</reference>
<dbReference type="InterPro" id="IPR027417">
    <property type="entry name" value="P-loop_NTPase"/>
</dbReference>
<evidence type="ECO:0000313" key="1">
    <source>
        <dbReference type="EMBL" id="NEK57499.1"/>
    </source>
</evidence>
<evidence type="ECO:0000313" key="2">
    <source>
        <dbReference type="Proteomes" id="UP000470246"/>
    </source>
</evidence>
<sequence length="225" mass="23270">MGGRTEGVVTGGGGRSGGVVTISASYGAGGADVGPAVAERLGLAFHDRAIPVEVAGRLGVSLAEAEANDERVARGLWRIVASLGAMPDPVGGVVPMAPQPDERAYRQQTERILHEIADGPGGVVLGRAAALVLRDRPDALHVRLDGPPEQRLAAAVARTGHSREEVRRDLAGNDAAREAYVRHFYRCDPAAAGNYHLVVDSTALPLEAVVDLVVTAARARGVGTG</sequence>
<dbReference type="RefSeq" id="WP_163480658.1">
    <property type="nucleotide sequence ID" value="NZ_JAAGWF010000007.1"/>
</dbReference>
<accession>A0A7K3VXX4</accession>
<protein>
    <submittedName>
        <fullName evidence="1">Cytidylate kinase-like family protein</fullName>
    </submittedName>
</protein>
<dbReference type="Proteomes" id="UP000470246">
    <property type="component" value="Unassembled WGS sequence"/>
</dbReference>
<dbReference type="Pfam" id="PF13189">
    <property type="entry name" value="Cytidylate_kin2"/>
    <property type="match status" value="1"/>
</dbReference>
<organism evidence="1 2">
    <name type="scientific">Geodermatophilus sabuli</name>
    <dbReference type="NCBI Taxonomy" id="1564158"/>
    <lineage>
        <taxon>Bacteria</taxon>
        <taxon>Bacillati</taxon>
        <taxon>Actinomycetota</taxon>
        <taxon>Actinomycetes</taxon>
        <taxon>Geodermatophilales</taxon>
        <taxon>Geodermatophilaceae</taxon>
        <taxon>Geodermatophilus</taxon>
    </lineage>
</organism>
<dbReference type="AlphaFoldDB" id="A0A7K3VXX4"/>
<proteinExistence type="predicted"/>
<comment type="caution">
    <text evidence="1">The sequence shown here is derived from an EMBL/GenBank/DDBJ whole genome shotgun (WGS) entry which is preliminary data.</text>
</comment>